<keyword evidence="9" id="KW-0843">Virulence</keyword>
<dbReference type="Pfam" id="PF02518">
    <property type="entry name" value="HATPase_c"/>
    <property type="match status" value="1"/>
</dbReference>
<dbReference type="CDD" id="cd00082">
    <property type="entry name" value="HisKA"/>
    <property type="match status" value="1"/>
</dbReference>
<keyword evidence="6" id="KW-0808">Transferase</keyword>
<dbReference type="PANTHER" id="PTHR44936:SF9">
    <property type="entry name" value="SENSOR PROTEIN CREC"/>
    <property type="match status" value="1"/>
</dbReference>
<evidence type="ECO:0000256" key="7">
    <source>
        <dbReference type="ARBA" id="ARBA00022777"/>
    </source>
</evidence>
<dbReference type="InterPro" id="IPR050980">
    <property type="entry name" value="2C_sensor_his_kinase"/>
</dbReference>
<dbReference type="InterPro" id="IPR003594">
    <property type="entry name" value="HATPase_dom"/>
</dbReference>
<gene>
    <name evidence="12" type="ORF">SAMN04489860_0812</name>
</gene>
<dbReference type="Gene3D" id="3.30.565.10">
    <property type="entry name" value="Histidine kinase-like ATPase, C-terminal domain"/>
    <property type="match status" value="1"/>
</dbReference>
<dbReference type="SMART" id="SM00388">
    <property type="entry name" value="HisKA"/>
    <property type="match status" value="1"/>
</dbReference>
<feature type="domain" description="Histidine kinase" evidence="11">
    <location>
        <begin position="163"/>
        <end position="375"/>
    </location>
</feature>
<dbReference type="STRING" id="545619.SAMN04489860_0812"/>
<dbReference type="AlphaFoldDB" id="A0A1H1PIK3"/>
<evidence type="ECO:0000256" key="8">
    <source>
        <dbReference type="ARBA" id="ARBA00023012"/>
    </source>
</evidence>
<dbReference type="EMBL" id="LT629776">
    <property type="protein sequence ID" value="SDS10865.1"/>
    <property type="molecule type" value="Genomic_DNA"/>
</dbReference>
<feature type="transmembrane region" description="Helical" evidence="10">
    <location>
        <begin position="35"/>
        <end position="57"/>
    </location>
</feature>
<feature type="transmembrane region" description="Helical" evidence="10">
    <location>
        <begin position="6"/>
        <end position="28"/>
    </location>
</feature>
<dbReference type="PROSITE" id="PS50109">
    <property type="entry name" value="HIS_KIN"/>
    <property type="match status" value="1"/>
</dbReference>
<comment type="subcellular location">
    <subcellularLocation>
        <location evidence="2">Cell membrane</location>
        <topology evidence="2">Multi-pass membrane protein</topology>
    </subcellularLocation>
</comment>
<dbReference type="EC" id="2.7.13.3" evidence="3"/>
<dbReference type="GO" id="GO:0005886">
    <property type="term" value="C:plasma membrane"/>
    <property type="evidence" value="ECO:0007669"/>
    <property type="project" value="UniProtKB-SubCell"/>
</dbReference>
<evidence type="ECO:0000256" key="6">
    <source>
        <dbReference type="ARBA" id="ARBA00022679"/>
    </source>
</evidence>
<dbReference type="InterPro" id="IPR004358">
    <property type="entry name" value="Sig_transdc_His_kin-like_C"/>
</dbReference>
<dbReference type="PANTHER" id="PTHR44936">
    <property type="entry name" value="SENSOR PROTEIN CREC"/>
    <property type="match status" value="1"/>
</dbReference>
<evidence type="ECO:0000256" key="4">
    <source>
        <dbReference type="ARBA" id="ARBA00022475"/>
    </source>
</evidence>
<keyword evidence="7 12" id="KW-0418">Kinase</keyword>
<dbReference type="OrthoDB" id="9806130at2"/>
<keyword evidence="4" id="KW-1003">Cell membrane</keyword>
<sequence length="375" mass="38302">MTDLQLMGAITLTSAVLIGAIGLCLVMWARRQSLVAALVVAALVPFGAVVAAVAVNVNAMFLSSHDADVIWFVLAVTSVLAVALAVILGRSLGRELKRVGDEARRLAEEGPDAAGSDGAASVAPVTAELAHLSAELADTRERLAVARERERAADGARRQVVAFVSHDLRSPLAGIQAASQGLRDGVFDDPSTALDGIESAVQRMARMIDDLAELSRPGSDDAPASEPDHARVDLAAVVRDVVAHVLPVATDAGVVLDSQIEDGVVVTGDADDLARLLDNLVANAVRSSGSGGRVLVAAQNADGGVRLVVEDTCGGIAEHDRRRVLEPGFQGDGAVGASGLGLAIVDSVVEAHGGKVAVGSTGEGCSVEVRIPQGA</sequence>
<comment type="catalytic activity">
    <reaction evidence="1">
        <text>ATP + protein L-histidine = ADP + protein N-phospho-L-histidine.</text>
        <dbReference type="EC" id="2.7.13.3"/>
    </reaction>
</comment>
<keyword evidence="10" id="KW-0472">Membrane</keyword>
<name>A0A1H1PIK3_9CELL</name>
<evidence type="ECO:0000256" key="5">
    <source>
        <dbReference type="ARBA" id="ARBA00022553"/>
    </source>
</evidence>
<dbReference type="CDD" id="cd00075">
    <property type="entry name" value="HATPase"/>
    <property type="match status" value="1"/>
</dbReference>
<dbReference type="GO" id="GO:0000155">
    <property type="term" value="F:phosphorelay sensor kinase activity"/>
    <property type="evidence" value="ECO:0007669"/>
    <property type="project" value="InterPro"/>
</dbReference>
<dbReference type="Gene3D" id="1.10.287.130">
    <property type="match status" value="1"/>
</dbReference>
<proteinExistence type="predicted"/>
<feature type="transmembrane region" description="Helical" evidence="10">
    <location>
        <begin position="69"/>
        <end position="88"/>
    </location>
</feature>
<keyword evidence="10" id="KW-0812">Transmembrane</keyword>
<reference evidence="12 13" key="1">
    <citation type="submission" date="2016-10" db="EMBL/GenBank/DDBJ databases">
        <authorList>
            <person name="de Groot N.N."/>
        </authorList>
    </citation>
    <scope>NUCLEOTIDE SEQUENCE [LARGE SCALE GENOMIC DNA]</scope>
    <source>
        <strain evidence="12 13">DSM 22126</strain>
    </source>
</reference>
<evidence type="ECO:0000256" key="2">
    <source>
        <dbReference type="ARBA" id="ARBA00004651"/>
    </source>
</evidence>
<evidence type="ECO:0000256" key="3">
    <source>
        <dbReference type="ARBA" id="ARBA00012438"/>
    </source>
</evidence>
<dbReference type="RefSeq" id="WP_029252788.1">
    <property type="nucleotide sequence ID" value="NZ_LT629776.1"/>
</dbReference>
<dbReference type="PRINTS" id="PR00344">
    <property type="entry name" value="BCTRLSENSOR"/>
</dbReference>
<evidence type="ECO:0000256" key="9">
    <source>
        <dbReference type="ARBA" id="ARBA00023026"/>
    </source>
</evidence>
<evidence type="ECO:0000259" key="11">
    <source>
        <dbReference type="PROSITE" id="PS50109"/>
    </source>
</evidence>
<organism evidence="12 13">
    <name type="scientific">Paraoerskovia marina</name>
    <dbReference type="NCBI Taxonomy" id="545619"/>
    <lineage>
        <taxon>Bacteria</taxon>
        <taxon>Bacillati</taxon>
        <taxon>Actinomycetota</taxon>
        <taxon>Actinomycetes</taxon>
        <taxon>Micrococcales</taxon>
        <taxon>Cellulomonadaceae</taxon>
        <taxon>Paraoerskovia</taxon>
    </lineage>
</organism>
<evidence type="ECO:0000256" key="1">
    <source>
        <dbReference type="ARBA" id="ARBA00000085"/>
    </source>
</evidence>
<evidence type="ECO:0000313" key="13">
    <source>
        <dbReference type="Proteomes" id="UP000185663"/>
    </source>
</evidence>
<protein>
    <recommendedName>
        <fullName evidence="3">histidine kinase</fullName>
        <ecNumber evidence="3">2.7.13.3</ecNumber>
    </recommendedName>
</protein>
<dbReference type="eggNOG" id="COG2205">
    <property type="taxonomic scope" value="Bacteria"/>
</dbReference>
<evidence type="ECO:0000256" key="10">
    <source>
        <dbReference type="SAM" id="Phobius"/>
    </source>
</evidence>
<keyword evidence="8" id="KW-0902">Two-component regulatory system</keyword>
<dbReference type="SUPFAM" id="SSF47384">
    <property type="entry name" value="Homodimeric domain of signal transducing histidine kinase"/>
    <property type="match status" value="1"/>
</dbReference>
<dbReference type="Proteomes" id="UP000185663">
    <property type="component" value="Chromosome I"/>
</dbReference>
<dbReference type="InterPro" id="IPR003661">
    <property type="entry name" value="HisK_dim/P_dom"/>
</dbReference>
<dbReference type="Pfam" id="PF00512">
    <property type="entry name" value="HisKA"/>
    <property type="match status" value="1"/>
</dbReference>
<keyword evidence="10" id="KW-1133">Transmembrane helix</keyword>
<dbReference type="InterPro" id="IPR005467">
    <property type="entry name" value="His_kinase_dom"/>
</dbReference>
<dbReference type="SUPFAM" id="SSF55874">
    <property type="entry name" value="ATPase domain of HSP90 chaperone/DNA topoisomerase II/histidine kinase"/>
    <property type="match status" value="1"/>
</dbReference>
<dbReference type="InterPro" id="IPR036890">
    <property type="entry name" value="HATPase_C_sf"/>
</dbReference>
<accession>A0A1H1PIK3</accession>
<keyword evidence="5" id="KW-0597">Phosphoprotein</keyword>
<dbReference type="InterPro" id="IPR036097">
    <property type="entry name" value="HisK_dim/P_sf"/>
</dbReference>
<evidence type="ECO:0000313" key="12">
    <source>
        <dbReference type="EMBL" id="SDS10865.1"/>
    </source>
</evidence>
<dbReference type="SMART" id="SM00387">
    <property type="entry name" value="HATPase_c"/>
    <property type="match status" value="1"/>
</dbReference>
<keyword evidence="13" id="KW-1185">Reference proteome</keyword>